<dbReference type="PANTHER" id="PTHR43775">
    <property type="entry name" value="FATTY ACID SYNTHASE"/>
    <property type="match status" value="1"/>
</dbReference>
<comment type="caution">
    <text evidence="9">The sequence shown here is derived from an EMBL/GenBank/DDBJ whole genome shotgun (WGS) entry which is preliminary data.</text>
</comment>
<dbReference type="InterPro" id="IPR049552">
    <property type="entry name" value="PKS_DH_N"/>
</dbReference>
<dbReference type="SMART" id="SM00823">
    <property type="entry name" value="PKS_PP"/>
    <property type="match status" value="1"/>
</dbReference>
<keyword evidence="10" id="KW-1185">Reference proteome</keyword>
<dbReference type="SUPFAM" id="SSF47336">
    <property type="entry name" value="ACP-like"/>
    <property type="match status" value="1"/>
</dbReference>
<dbReference type="Gene3D" id="3.10.129.110">
    <property type="entry name" value="Polyketide synthase dehydratase"/>
    <property type="match status" value="1"/>
</dbReference>
<feature type="region of interest" description="N-terminal hotdog fold" evidence="5">
    <location>
        <begin position="894"/>
        <end position="1012"/>
    </location>
</feature>
<dbReference type="PROSITE" id="PS00606">
    <property type="entry name" value="KS3_1"/>
    <property type="match status" value="1"/>
</dbReference>
<dbReference type="InterPro" id="IPR016035">
    <property type="entry name" value="Acyl_Trfase/lysoPLipase"/>
</dbReference>
<dbReference type="InterPro" id="IPR049900">
    <property type="entry name" value="PKS_mFAS_DH"/>
</dbReference>
<organism evidence="9 10">
    <name type="scientific">Nocardia pulmonis</name>
    <dbReference type="NCBI Taxonomy" id="2951408"/>
    <lineage>
        <taxon>Bacteria</taxon>
        <taxon>Bacillati</taxon>
        <taxon>Actinomycetota</taxon>
        <taxon>Actinomycetes</taxon>
        <taxon>Mycobacteriales</taxon>
        <taxon>Nocardiaceae</taxon>
        <taxon>Nocardia</taxon>
    </lineage>
</organism>
<dbReference type="InterPro" id="IPR020807">
    <property type="entry name" value="PKS_DH"/>
</dbReference>
<dbReference type="Gene3D" id="3.40.366.10">
    <property type="entry name" value="Malonyl-Coenzyme A Acyl Carrier Protein, domain 2"/>
    <property type="match status" value="1"/>
</dbReference>
<dbReference type="GO" id="GO:0031177">
    <property type="term" value="F:phosphopantetheine binding"/>
    <property type="evidence" value="ECO:0007669"/>
    <property type="project" value="InterPro"/>
</dbReference>
<accession>A0A9X2E981</accession>
<dbReference type="Pfam" id="PF16197">
    <property type="entry name" value="KAsynt_C_assoc"/>
    <property type="match status" value="1"/>
</dbReference>
<dbReference type="Pfam" id="PF00698">
    <property type="entry name" value="Acyl_transf_1"/>
    <property type="match status" value="1"/>
</dbReference>
<evidence type="ECO:0000256" key="2">
    <source>
        <dbReference type="ARBA" id="ARBA00022553"/>
    </source>
</evidence>
<dbReference type="Gene3D" id="1.10.1200.10">
    <property type="entry name" value="ACP-like"/>
    <property type="match status" value="1"/>
</dbReference>
<feature type="active site" description="Proton acceptor; for dehydratase activity" evidence="5">
    <location>
        <position position="927"/>
    </location>
</feature>
<dbReference type="Gene3D" id="3.30.70.3290">
    <property type="match status" value="1"/>
</dbReference>
<name>A0A9X2E981_9NOCA</name>
<evidence type="ECO:0000259" key="7">
    <source>
        <dbReference type="PROSITE" id="PS52004"/>
    </source>
</evidence>
<dbReference type="EMBL" id="JAMRXG010000011">
    <property type="protein sequence ID" value="MCM6776622.1"/>
    <property type="molecule type" value="Genomic_DNA"/>
</dbReference>
<dbReference type="PROSITE" id="PS00012">
    <property type="entry name" value="PHOSPHOPANTETHEINE"/>
    <property type="match status" value="1"/>
</dbReference>
<feature type="domain" description="PKS/mFAS DH" evidence="8">
    <location>
        <begin position="894"/>
        <end position="1167"/>
    </location>
</feature>
<dbReference type="Pfam" id="PF00109">
    <property type="entry name" value="ketoacyl-synt"/>
    <property type="match status" value="1"/>
</dbReference>
<keyword evidence="2" id="KW-0597">Phosphoprotein</keyword>
<dbReference type="InterPro" id="IPR009081">
    <property type="entry name" value="PP-bd_ACP"/>
</dbReference>
<keyword evidence="4" id="KW-0511">Multifunctional enzyme</keyword>
<evidence type="ECO:0000313" key="9">
    <source>
        <dbReference type="EMBL" id="MCM6776622.1"/>
    </source>
</evidence>
<dbReference type="PANTHER" id="PTHR43775:SF37">
    <property type="entry name" value="SI:DKEY-61P9.11"/>
    <property type="match status" value="1"/>
</dbReference>
<evidence type="ECO:0000256" key="3">
    <source>
        <dbReference type="ARBA" id="ARBA00022679"/>
    </source>
</evidence>
<evidence type="ECO:0000313" key="10">
    <source>
        <dbReference type="Proteomes" id="UP001139157"/>
    </source>
</evidence>
<dbReference type="SUPFAM" id="SSF55048">
    <property type="entry name" value="Probable ACP-binding domain of malonyl-CoA ACP transacylase"/>
    <property type="match status" value="1"/>
</dbReference>
<evidence type="ECO:0000259" key="8">
    <source>
        <dbReference type="PROSITE" id="PS52019"/>
    </source>
</evidence>
<dbReference type="Gene3D" id="3.40.47.10">
    <property type="match status" value="1"/>
</dbReference>
<dbReference type="GO" id="GO:0006633">
    <property type="term" value="P:fatty acid biosynthetic process"/>
    <property type="evidence" value="ECO:0007669"/>
    <property type="project" value="InterPro"/>
</dbReference>
<dbReference type="PROSITE" id="PS52004">
    <property type="entry name" value="KS3_2"/>
    <property type="match status" value="1"/>
</dbReference>
<protein>
    <submittedName>
        <fullName evidence="9">Acyltransferase domain-containing protein</fullName>
    </submittedName>
</protein>
<sequence length="1272" mass="134928">MTAEPIAVVGMACRFPGGIDSPESYWEFLKSGRHVVGEISPERWAGYRAAGDGNAAALRQANPLGAYLDDIAGFDAEFFGIAPREAELMDPQQRMTLEVAWEALEHSGIDPQALAGSDTGVFMGVCCDDYGRRLLENLPRLEAWMGIGSSLCGVANRVSYALDLRGPSIVVDTACSASLVAVHQACQSLRAGESTLALAGGVMLVASPSFALVLAAAGATSPDGRSKAFDASADGYGRGEGCGVLVLERLRDARRHGHRVLAVIPGSAVCQDGRTDGIMAPSGAAQEHMVHKACRDAGIDPGTVDYIEAHGTGTALGDPIEIGALSAVVGTGRAADRPCLIGSVKTNIGHLEAASGVAGVMKVVLALTHAEIPPTVIATEPNPAIAWDRSGLRIVDRRTAWPAADRPRRAGIANYGYGGTIAHVLVEEAPAAEPVSEPPVGAGPRLYPLSHASTAGMRATAARLADWLETHDAPLQSVGHTLAHRRAHLDARACVVAADRAQLATRLRQLAAGHDVVGIASARVSRATRGRDAVWVFSGHGAQWVGMGRDLLRREPLLGRALDELTPIVEAELGFSPRQALLSDDLGDVARVQTLIFLVQVGLDRIWRSYGLRPAAVVGHSVGEVAAAVSAGMLDIRDATRLICRRSLLLRRVAGKGRMALVDRSFAEVEARLSGRRDVVAAIAAAPNSTVLSGACAAVEEVLAQWQATAELTVRWIDSDVAFHGPDMKPLLPDLRQALAALMPGEPTLPVYSTALADPRATDARDAEYWAANLGDPVRFAAAIAAAAADGHRLFVEISAHPVVTHSIRETLAHNHIDDAFVACTLRRGQPEQAALLDNLAALYCHGARVDWSVLQPSGELADLPNIAWQHRRYWVDAVSSPGGAASSHDPEEQTLLGSRTVVQGGSPVILWQTRLDFATRPYPGGHAVLGTEVIPAAVVLNTFVAAARTELPVLLTDLELRVPVSLSAPRDLQVVAQDSALRLSSRLVTDRTDHGWLTHATATLGGKPLDRPVDPEMIRRRCDERLDPGAVTTRLRRIGVDGIGFPWRVTELRRGAGCLIARIDTGDTGARRWGSALDAALSVAPMIFPGTPMLRMPGRFRTAWFVDTPDTELVVAVDLVKPTGPQTDSDAPEQVDVDIELLGPDGVRIAFLTGVRFGAVERELGDDLVAEQSPGPADWSELSGVELGDHLADAVRAAVATELRIEPAELDLRRPLAEMGVDSLLATAVRQRLGHRFGVAVPGSVLWDRPTAAALIDYLAETLAPTEVVAE</sequence>
<dbReference type="PROSITE" id="PS52019">
    <property type="entry name" value="PKS_MFAS_DH"/>
    <property type="match status" value="1"/>
</dbReference>
<dbReference type="PROSITE" id="PS50075">
    <property type="entry name" value="CARRIER"/>
    <property type="match status" value="1"/>
</dbReference>
<dbReference type="Pfam" id="PF02801">
    <property type="entry name" value="Ketoacyl-synt_C"/>
    <property type="match status" value="1"/>
</dbReference>
<dbReference type="Pfam" id="PF00550">
    <property type="entry name" value="PP-binding"/>
    <property type="match status" value="1"/>
</dbReference>
<reference evidence="9" key="1">
    <citation type="submission" date="2022-06" db="EMBL/GenBank/DDBJ databases">
        <title>Novel species in genus nocardia.</title>
        <authorList>
            <person name="Li F."/>
        </authorList>
    </citation>
    <scope>NUCLEOTIDE SEQUENCE</scope>
    <source>
        <strain evidence="9">CDC141</strain>
    </source>
</reference>
<dbReference type="GO" id="GO:0004315">
    <property type="term" value="F:3-oxoacyl-[acyl-carrier-protein] synthase activity"/>
    <property type="evidence" value="ECO:0007669"/>
    <property type="project" value="InterPro"/>
</dbReference>
<dbReference type="InterPro" id="IPR042104">
    <property type="entry name" value="PKS_dehydratase_sf"/>
</dbReference>
<dbReference type="InterPro" id="IPR050091">
    <property type="entry name" value="PKS_NRPS_Biosynth_Enz"/>
</dbReference>
<dbReference type="SMART" id="SM01294">
    <property type="entry name" value="PKS_PP_betabranch"/>
    <property type="match status" value="1"/>
</dbReference>
<feature type="domain" description="Carrier" evidence="6">
    <location>
        <begin position="1190"/>
        <end position="1264"/>
    </location>
</feature>
<evidence type="ECO:0000256" key="1">
    <source>
        <dbReference type="ARBA" id="ARBA00022450"/>
    </source>
</evidence>
<evidence type="ECO:0000256" key="4">
    <source>
        <dbReference type="ARBA" id="ARBA00023268"/>
    </source>
</evidence>
<keyword evidence="3" id="KW-0808">Transferase</keyword>
<dbReference type="InterPro" id="IPR020841">
    <property type="entry name" value="PKS_Beta-ketoAc_synthase_dom"/>
</dbReference>
<dbReference type="InterPro" id="IPR032821">
    <property type="entry name" value="PKS_assoc"/>
</dbReference>
<gene>
    <name evidence="9" type="ORF">NDR86_24345</name>
</gene>
<dbReference type="SUPFAM" id="SSF52151">
    <property type="entry name" value="FabD/lysophospholipase-like"/>
    <property type="match status" value="1"/>
</dbReference>
<dbReference type="Proteomes" id="UP001139157">
    <property type="component" value="Unassembled WGS sequence"/>
</dbReference>
<keyword evidence="9" id="KW-0012">Acyltransferase</keyword>
<dbReference type="InterPro" id="IPR014031">
    <property type="entry name" value="Ketoacyl_synth_C"/>
</dbReference>
<dbReference type="SMART" id="SM00825">
    <property type="entry name" value="PKS_KS"/>
    <property type="match status" value="1"/>
</dbReference>
<dbReference type="SMART" id="SM00827">
    <property type="entry name" value="PKS_AT"/>
    <property type="match status" value="1"/>
</dbReference>
<feature type="domain" description="Ketosynthase family 3 (KS3)" evidence="7">
    <location>
        <begin position="3"/>
        <end position="428"/>
    </location>
</feature>
<evidence type="ECO:0000259" key="6">
    <source>
        <dbReference type="PROSITE" id="PS50075"/>
    </source>
</evidence>
<dbReference type="CDD" id="cd00833">
    <property type="entry name" value="PKS"/>
    <property type="match status" value="1"/>
</dbReference>
<dbReference type="InterPro" id="IPR014043">
    <property type="entry name" value="Acyl_transferase_dom"/>
</dbReference>
<dbReference type="InterPro" id="IPR018201">
    <property type="entry name" value="Ketoacyl_synth_AS"/>
</dbReference>
<dbReference type="RefSeq" id="WP_251914934.1">
    <property type="nucleotide sequence ID" value="NZ_JAMRXG010000011.1"/>
</dbReference>
<dbReference type="InterPro" id="IPR036736">
    <property type="entry name" value="ACP-like_sf"/>
</dbReference>
<dbReference type="InterPro" id="IPR014030">
    <property type="entry name" value="Ketoacyl_synth_N"/>
</dbReference>
<keyword evidence="1" id="KW-0596">Phosphopantetheine</keyword>
<dbReference type="GO" id="GO:0004312">
    <property type="term" value="F:fatty acid synthase activity"/>
    <property type="evidence" value="ECO:0007669"/>
    <property type="project" value="TreeGrafter"/>
</dbReference>
<dbReference type="InterPro" id="IPR016036">
    <property type="entry name" value="Malonyl_transacylase_ACP-bd"/>
</dbReference>
<feature type="active site" description="Proton donor; for dehydratase activity" evidence="5">
    <location>
        <position position="1079"/>
    </location>
</feature>
<dbReference type="SMART" id="SM00826">
    <property type="entry name" value="PKS_DH"/>
    <property type="match status" value="1"/>
</dbReference>
<dbReference type="SUPFAM" id="SSF53901">
    <property type="entry name" value="Thiolase-like"/>
    <property type="match status" value="1"/>
</dbReference>
<dbReference type="InterPro" id="IPR001227">
    <property type="entry name" value="Ac_transferase_dom_sf"/>
</dbReference>
<dbReference type="Pfam" id="PF21089">
    <property type="entry name" value="PKS_DH_N"/>
    <property type="match status" value="1"/>
</dbReference>
<evidence type="ECO:0000256" key="5">
    <source>
        <dbReference type="PROSITE-ProRule" id="PRU01363"/>
    </source>
</evidence>
<proteinExistence type="predicted"/>
<dbReference type="InterPro" id="IPR006162">
    <property type="entry name" value="Ppantetheine_attach_site"/>
</dbReference>
<dbReference type="InterPro" id="IPR020806">
    <property type="entry name" value="PKS_PP-bd"/>
</dbReference>
<dbReference type="FunFam" id="3.40.47.10:FF:000019">
    <property type="entry name" value="Polyketide synthase type I"/>
    <property type="match status" value="1"/>
</dbReference>
<dbReference type="AlphaFoldDB" id="A0A9X2E981"/>
<feature type="region of interest" description="C-terminal hotdog fold" evidence="5">
    <location>
        <begin position="1024"/>
        <end position="1167"/>
    </location>
</feature>
<dbReference type="InterPro" id="IPR016039">
    <property type="entry name" value="Thiolase-like"/>
</dbReference>